<dbReference type="AlphaFoldDB" id="A0A4R7RVT2"/>
<feature type="binding site" evidence="15">
    <location>
        <position position="457"/>
    </location>
    <ligand>
        <name>Mg(2+)</name>
        <dbReference type="ChEBI" id="CHEBI:18420"/>
        <note>shared with alpha subunit</note>
    </ligand>
</feature>
<dbReference type="Pfam" id="PF03483">
    <property type="entry name" value="B3_4"/>
    <property type="match status" value="1"/>
</dbReference>
<dbReference type="InterPro" id="IPR005147">
    <property type="entry name" value="tRNA_synthase_B5-dom"/>
</dbReference>
<evidence type="ECO:0000256" key="2">
    <source>
        <dbReference type="ARBA" id="ARBA00008653"/>
    </source>
</evidence>
<dbReference type="SUPFAM" id="SSF54991">
    <property type="entry name" value="Anticodon-binding domain of PheRS"/>
    <property type="match status" value="1"/>
</dbReference>
<keyword evidence="12 15" id="KW-0648">Protein biosynthesis</keyword>
<dbReference type="NCBIfam" id="NF045760">
    <property type="entry name" value="YtpR"/>
    <property type="match status" value="1"/>
</dbReference>
<comment type="caution">
    <text evidence="20">The sequence shown here is derived from an EMBL/GenBank/DDBJ whole genome shotgun (WGS) entry which is preliminary data.</text>
</comment>
<keyword evidence="8 15" id="KW-0547">Nucleotide-binding</keyword>
<dbReference type="FunFam" id="3.50.40.10:FF:000001">
    <property type="entry name" value="Phenylalanine--tRNA ligase beta subunit"/>
    <property type="match status" value="1"/>
</dbReference>
<feature type="domain" description="TRNA-binding" evidence="17">
    <location>
        <begin position="40"/>
        <end position="149"/>
    </location>
</feature>
<evidence type="ECO:0000256" key="5">
    <source>
        <dbReference type="ARBA" id="ARBA00022555"/>
    </source>
</evidence>
<evidence type="ECO:0000259" key="17">
    <source>
        <dbReference type="PROSITE" id="PS50886"/>
    </source>
</evidence>
<dbReference type="GO" id="GO:0005524">
    <property type="term" value="F:ATP binding"/>
    <property type="evidence" value="ECO:0007669"/>
    <property type="project" value="UniProtKB-UniRule"/>
</dbReference>
<keyword evidence="10 15" id="KW-0460">Magnesium</keyword>
<dbReference type="GO" id="GO:0000049">
    <property type="term" value="F:tRNA binding"/>
    <property type="evidence" value="ECO:0007669"/>
    <property type="project" value="UniProtKB-UniRule"/>
</dbReference>
<dbReference type="NCBIfam" id="TIGR00472">
    <property type="entry name" value="pheT_bact"/>
    <property type="match status" value="1"/>
</dbReference>
<dbReference type="SUPFAM" id="SSF55681">
    <property type="entry name" value="Class II aaRS and biotin synthetases"/>
    <property type="match status" value="1"/>
</dbReference>
<evidence type="ECO:0000256" key="12">
    <source>
        <dbReference type="ARBA" id="ARBA00022917"/>
    </source>
</evidence>
<dbReference type="EMBL" id="SOCA01000005">
    <property type="protein sequence ID" value="TDU69389.1"/>
    <property type="molecule type" value="Genomic_DNA"/>
</dbReference>
<comment type="cofactor">
    <cofactor evidence="15">
        <name>Mg(2+)</name>
        <dbReference type="ChEBI" id="CHEBI:18420"/>
    </cofactor>
    <text evidence="15">Binds 2 magnesium ions per tetramer.</text>
</comment>
<dbReference type="PROSITE" id="PS50886">
    <property type="entry name" value="TRBD"/>
    <property type="match status" value="1"/>
</dbReference>
<comment type="catalytic activity">
    <reaction evidence="14 15">
        <text>tRNA(Phe) + L-phenylalanine + ATP = L-phenylalanyl-tRNA(Phe) + AMP + diphosphate + H(+)</text>
        <dbReference type="Rhea" id="RHEA:19413"/>
        <dbReference type="Rhea" id="RHEA-COMP:9668"/>
        <dbReference type="Rhea" id="RHEA-COMP:9699"/>
        <dbReference type="ChEBI" id="CHEBI:15378"/>
        <dbReference type="ChEBI" id="CHEBI:30616"/>
        <dbReference type="ChEBI" id="CHEBI:33019"/>
        <dbReference type="ChEBI" id="CHEBI:58095"/>
        <dbReference type="ChEBI" id="CHEBI:78442"/>
        <dbReference type="ChEBI" id="CHEBI:78531"/>
        <dbReference type="ChEBI" id="CHEBI:456215"/>
        <dbReference type="EC" id="6.1.1.20"/>
    </reaction>
</comment>
<evidence type="ECO:0000256" key="13">
    <source>
        <dbReference type="ARBA" id="ARBA00023146"/>
    </source>
</evidence>
<dbReference type="PROSITE" id="PS51447">
    <property type="entry name" value="FDX_ACB"/>
    <property type="match status" value="1"/>
</dbReference>
<dbReference type="FunFam" id="2.40.50.140:FF:000045">
    <property type="entry name" value="Phenylalanine--tRNA ligase beta subunit"/>
    <property type="match status" value="1"/>
</dbReference>
<keyword evidence="13 15" id="KW-0030">Aminoacyl-tRNA synthetase</keyword>
<evidence type="ECO:0000256" key="3">
    <source>
        <dbReference type="ARBA" id="ARBA00011209"/>
    </source>
</evidence>
<evidence type="ECO:0000256" key="11">
    <source>
        <dbReference type="ARBA" id="ARBA00022884"/>
    </source>
</evidence>
<evidence type="ECO:0000256" key="7">
    <source>
        <dbReference type="ARBA" id="ARBA00022723"/>
    </source>
</evidence>
<keyword evidence="4 15" id="KW-0963">Cytoplasm</keyword>
<dbReference type="Gene3D" id="3.30.56.10">
    <property type="match status" value="2"/>
</dbReference>
<keyword evidence="11 16" id="KW-0694">RNA-binding</keyword>
<feature type="binding site" evidence="15">
    <location>
        <position position="466"/>
    </location>
    <ligand>
        <name>Mg(2+)</name>
        <dbReference type="ChEBI" id="CHEBI:18420"/>
        <note>shared with alpha subunit</note>
    </ligand>
</feature>
<dbReference type="Pfam" id="PF03147">
    <property type="entry name" value="FDX-ACB"/>
    <property type="match status" value="1"/>
</dbReference>
<dbReference type="InterPro" id="IPR033714">
    <property type="entry name" value="tRNA_bind_bactPheRS"/>
</dbReference>
<dbReference type="EC" id="6.1.1.20" evidence="15"/>
<dbReference type="Pfam" id="PF03484">
    <property type="entry name" value="B5"/>
    <property type="match status" value="1"/>
</dbReference>
<dbReference type="SUPFAM" id="SSF56037">
    <property type="entry name" value="PheT/TilS domain"/>
    <property type="match status" value="1"/>
</dbReference>
<evidence type="ECO:0000256" key="8">
    <source>
        <dbReference type="ARBA" id="ARBA00022741"/>
    </source>
</evidence>
<dbReference type="InterPro" id="IPR009061">
    <property type="entry name" value="DNA-bd_dom_put_sf"/>
</dbReference>
<gene>
    <name evidence="15" type="primary">pheT</name>
    <name evidence="20" type="ORF">EI77_03042</name>
</gene>
<dbReference type="OrthoDB" id="9805455at2"/>
<dbReference type="InterPro" id="IPR036690">
    <property type="entry name" value="Fdx_antiC-bd_sf"/>
</dbReference>
<dbReference type="Pfam" id="PF01588">
    <property type="entry name" value="tRNA_bind"/>
    <property type="match status" value="1"/>
</dbReference>
<dbReference type="HAMAP" id="MF_00283">
    <property type="entry name" value="Phe_tRNA_synth_beta1"/>
    <property type="match status" value="1"/>
</dbReference>
<accession>A0A4R7RVT2</accession>
<dbReference type="GO" id="GO:0000287">
    <property type="term" value="F:magnesium ion binding"/>
    <property type="evidence" value="ECO:0007669"/>
    <property type="project" value="UniProtKB-UniRule"/>
</dbReference>
<feature type="domain" description="FDX-ACB" evidence="18">
    <location>
        <begin position="704"/>
        <end position="800"/>
    </location>
</feature>
<dbReference type="Pfam" id="PF17759">
    <property type="entry name" value="tRNA_synthFbeta"/>
    <property type="match status" value="1"/>
</dbReference>
<evidence type="ECO:0000256" key="14">
    <source>
        <dbReference type="ARBA" id="ARBA00049255"/>
    </source>
</evidence>
<evidence type="ECO:0000256" key="1">
    <source>
        <dbReference type="ARBA" id="ARBA00004496"/>
    </source>
</evidence>
<dbReference type="Proteomes" id="UP000295662">
    <property type="component" value="Unassembled WGS sequence"/>
</dbReference>
<evidence type="ECO:0000256" key="9">
    <source>
        <dbReference type="ARBA" id="ARBA00022840"/>
    </source>
</evidence>
<sequence length="801" mass="86356">MQVSLSWLSTHLDLSAYSTAQLSDLLTFAGIEVEGIEETGIASDKVVVAQIDSFVQHPNADKLSVCQVDDGSGTLRQIVCGAKNFKQGDKVPLALPGAILPGGFNIKEGKLRDVVSNGMMCSGKEIGLGEDTGGLLILDPSLPTGKPLKEIMASDTVFDLEITPNRSDLLSHLGLARELSALTGLPLKGTRDHTAADSKTRPAQENEVTLQATDGCPYYTARIIKGIKVAPSPDWLKARLESIGLRPINNIVDITNYVLMEMGQPLHAFDLDKLQGGIIVRRAAEGEKILALDGTEPALLPEDLVIADSQRPIAIAGVMGGEETGVTEGTVNMLLESAYFAPSGIRRTSRRLGIHSDSSYRFERGCDPHQVQGASDLAVKMILEIAGGQAEETIAVAGVAPVLVQDVTLDEDRAHRLLGIPDLKAEEAHAILTKLGLTKIGGDASKTVWTIPSYRLDLVRSVDLVEEVARVVGLDRVPSRFTAVMASGDATDRQYDHVMQIRQALANRGLNEAQTLRLISTAQISDSLGNANPAAVSVALKNPLSEDLTTLRPSLIPGLLATAALNNRQGAQRLRFFESGRVFLKLPNGQTREEDRLAILLSGPVSASSWHSREPKTADIFDLRGLVEALPGVTTLDTKPLTDNGTFLLHSELKVGNRVLGWIAQLHPARARQLDARNLVYVVELLLSALRQGSTGPAKFEELPRYPSVTRDVAFELPADLPNTKVSAFFTGIKEPLLIKADLFDVFSDSTGTKLATDRKSVAWTLTYRASDKTLETSEVDTTHARILAALEKALPATIRR</sequence>
<evidence type="ECO:0000259" key="19">
    <source>
        <dbReference type="PROSITE" id="PS51483"/>
    </source>
</evidence>
<evidence type="ECO:0000256" key="10">
    <source>
        <dbReference type="ARBA" id="ARBA00022842"/>
    </source>
</evidence>
<dbReference type="SMART" id="SM00874">
    <property type="entry name" value="B5"/>
    <property type="match status" value="1"/>
</dbReference>
<dbReference type="SMART" id="SM00896">
    <property type="entry name" value="FDX-ACB"/>
    <property type="match status" value="1"/>
</dbReference>
<dbReference type="PANTHER" id="PTHR10947">
    <property type="entry name" value="PHENYLALANYL-TRNA SYNTHETASE BETA CHAIN AND LEUCINE-RICH REPEAT-CONTAINING PROTEIN 47"/>
    <property type="match status" value="1"/>
</dbReference>
<dbReference type="InterPro" id="IPR005146">
    <property type="entry name" value="B3/B4_tRNA-bd"/>
</dbReference>
<keyword evidence="5 16" id="KW-0820">tRNA-binding</keyword>
<dbReference type="CDD" id="cd00769">
    <property type="entry name" value="PheRS_beta_core"/>
    <property type="match status" value="1"/>
</dbReference>
<dbReference type="SUPFAM" id="SSF50249">
    <property type="entry name" value="Nucleic acid-binding proteins"/>
    <property type="match status" value="1"/>
</dbReference>
<feature type="binding site" evidence="15">
    <location>
        <position position="467"/>
    </location>
    <ligand>
        <name>Mg(2+)</name>
        <dbReference type="ChEBI" id="CHEBI:18420"/>
        <note>shared with alpha subunit</note>
    </ligand>
</feature>
<dbReference type="InterPro" id="IPR020825">
    <property type="entry name" value="Phe-tRNA_synthase-like_B3/B4"/>
</dbReference>
<feature type="domain" description="B5" evidence="19">
    <location>
        <begin position="402"/>
        <end position="479"/>
    </location>
</feature>
<keyword evidence="9 15" id="KW-0067">ATP-binding</keyword>
<keyword evidence="21" id="KW-1185">Reference proteome</keyword>
<reference evidence="20 21" key="1">
    <citation type="submission" date="2019-03" db="EMBL/GenBank/DDBJ databases">
        <title>Genomic Encyclopedia of Archaeal and Bacterial Type Strains, Phase II (KMG-II): from individual species to whole genera.</title>
        <authorList>
            <person name="Goeker M."/>
        </authorList>
    </citation>
    <scope>NUCLEOTIDE SEQUENCE [LARGE SCALE GENOMIC DNA]</scope>
    <source>
        <strain evidence="20 21">ATCC 25309</strain>
    </source>
</reference>
<evidence type="ECO:0000313" key="20">
    <source>
        <dbReference type="EMBL" id="TDU69389.1"/>
    </source>
</evidence>
<dbReference type="GO" id="GO:0006432">
    <property type="term" value="P:phenylalanyl-tRNA aminoacylation"/>
    <property type="evidence" value="ECO:0007669"/>
    <property type="project" value="UniProtKB-UniRule"/>
</dbReference>
<comment type="subcellular location">
    <subcellularLocation>
        <location evidence="1 15">Cytoplasm</location>
    </subcellularLocation>
</comment>
<dbReference type="Gene3D" id="3.30.930.10">
    <property type="entry name" value="Bira Bifunctional Protein, Domain 2"/>
    <property type="match status" value="1"/>
</dbReference>
<dbReference type="GO" id="GO:0009328">
    <property type="term" value="C:phenylalanine-tRNA ligase complex"/>
    <property type="evidence" value="ECO:0007669"/>
    <property type="project" value="TreeGrafter"/>
</dbReference>
<evidence type="ECO:0000256" key="15">
    <source>
        <dbReference type="HAMAP-Rule" id="MF_00283"/>
    </source>
</evidence>
<evidence type="ECO:0000256" key="16">
    <source>
        <dbReference type="PROSITE-ProRule" id="PRU00209"/>
    </source>
</evidence>
<keyword evidence="6 15" id="KW-0436">Ligase</keyword>
<dbReference type="InterPro" id="IPR045864">
    <property type="entry name" value="aa-tRNA-synth_II/BPL/LPL"/>
</dbReference>
<dbReference type="InterPro" id="IPR012340">
    <property type="entry name" value="NA-bd_OB-fold"/>
</dbReference>
<keyword evidence="7 15" id="KW-0479">Metal-binding</keyword>
<dbReference type="Gene3D" id="2.40.50.140">
    <property type="entry name" value="Nucleic acid-binding proteins"/>
    <property type="match status" value="1"/>
</dbReference>
<dbReference type="PANTHER" id="PTHR10947:SF0">
    <property type="entry name" value="PHENYLALANINE--TRNA LIGASE BETA SUBUNIT"/>
    <property type="match status" value="1"/>
</dbReference>
<dbReference type="Gene3D" id="3.30.70.380">
    <property type="entry name" value="Ferrodoxin-fold anticodon-binding domain"/>
    <property type="match status" value="1"/>
</dbReference>
<dbReference type="InterPro" id="IPR005121">
    <property type="entry name" value="Fdx_antiC-bd"/>
</dbReference>
<comment type="similarity">
    <text evidence="2 15">Belongs to the phenylalanyl-tRNA synthetase beta subunit family. Type 1 subfamily.</text>
</comment>
<dbReference type="CDD" id="cd02796">
    <property type="entry name" value="tRNA_bind_bactPheRS"/>
    <property type="match status" value="1"/>
</dbReference>
<dbReference type="GO" id="GO:0004826">
    <property type="term" value="F:phenylalanine-tRNA ligase activity"/>
    <property type="evidence" value="ECO:0007669"/>
    <property type="project" value="UniProtKB-UniRule"/>
</dbReference>
<dbReference type="Gene3D" id="3.50.40.10">
    <property type="entry name" value="Phenylalanyl-trna Synthetase, Chain B, domain 3"/>
    <property type="match status" value="1"/>
</dbReference>
<dbReference type="SMART" id="SM00873">
    <property type="entry name" value="B3_4"/>
    <property type="match status" value="1"/>
</dbReference>
<proteinExistence type="inferred from homology"/>
<dbReference type="SUPFAM" id="SSF46955">
    <property type="entry name" value="Putative DNA-binding domain"/>
    <property type="match status" value="1"/>
</dbReference>
<evidence type="ECO:0000313" key="21">
    <source>
        <dbReference type="Proteomes" id="UP000295662"/>
    </source>
</evidence>
<feature type="binding site" evidence="15">
    <location>
        <position position="463"/>
    </location>
    <ligand>
        <name>Mg(2+)</name>
        <dbReference type="ChEBI" id="CHEBI:18420"/>
        <note>shared with alpha subunit</note>
    </ligand>
</feature>
<comment type="subunit">
    <text evidence="3 15">Tetramer of two alpha and two beta subunits.</text>
</comment>
<dbReference type="InterPro" id="IPR041616">
    <property type="entry name" value="PheRS_beta_core"/>
</dbReference>
<evidence type="ECO:0000256" key="4">
    <source>
        <dbReference type="ARBA" id="ARBA00022490"/>
    </source>
</evidence>
<organism evidence="20 21">
    <name type="scientific">Prosthecobacter fusiformis</name>
    <dbReference type="NCBI Taxonomy" id="48464"/>
    <lineage>
        <taxon>Bacteria</taxon>
        <taxon>Pseudomonadati</taxon>
        <taxon>Verrucomicrobiota</taxon>
        <taxon>Verrucomicrobiia</taxon>
        <taxon>Verrucomicrobiales</taxon>
        <taxon>Verrucomicrobiaceae</taxon>
        <taxon>Prosthecobacter</taxon>
    </lineage>
</organism>
<evidence type="ECO:0000259" key="18">
    <source>
        <dbReference type="PROSITE" id="PS51447"/>
    </source>
</evidence>
<name>A0A4R7RVT2_9BACT</name>
<evidence type="ECO:0000256" key="6">
    <source>
        <dbReference type="ARBA" id="ARBA00022598"/>
    </source>
</evidence>
<dbReference type="InterPro" id="IPR045060">
    <property type="entry name" value="Phe-tRNA-ligase_IIc_bsu"/>
</dbReference>
<protein>
    <recommendedName>
        <fullName evidence="15">Phenylalanine--tRNA ligase beta subunit</fullName>
        <ecNumber evidence="15">6.1.1.20</ecNumber>
    </recommendedName>
    <alternativeName>
        <fullName evidence="15">Phenylalanyl-tRNA synthetase beta subunit</fullName>
        <shortName evidence="15">PheRS</shortName>
    </alternativeName>
</protein>
<dbReference type="InterPro" id="IPR004532">
    <property type="entry name" value="Phe-tRNA-ligase_IIc_bsu_bact"/>
</dbReference>
<dbReference type="RefSeq" id="WP_133796079.1">
    <property type="nucleotide sequence ID" value="NZ_SOCA01000005.1"/>
</dbReference>
<dbReference type="InterPro" id="IPR002547">
    <property type="entry name" value="tRNA-bd_dom"/>
</dbReference>
<dbReference type="PROSITE" id="PS51483">
    <property type="entry name" value="B5"/>
    <property type="match status" value="1"/>
</dbReference>